<gene>
    <name evidence="1" type="ORF">EG359_18470</name>
    <name evidence="2" type="ORF">SAMN05421768_10764</name>
</gene>
<keyword evidence="4" id="KW-1185">Reference proteome</keyword>
<reference evidence="1 4" key="2">
    <citation type="submission" date="2018-11" db="EMBL/GenBank/DDBJ databases">
        <title>Proposal to divide the Flavobacteriaceae and reorganize its genera based on Amino Acid Identity values calculated from whole genome sequences.</title>
        <authorList>
            <person name="Nicholson A.C."/>
            <person name="Gulvik C.A."/>
            <person name="Whitney A.M."/>
            <person name="Humrighouse B.W."/>
            <person name="Bell M."/>
            <person name="Holmes B."/>
            <person name="Steigerwalt A.G."/>
            <person name="Villarma A."/>
            <person name="Sheth M."/>
            <person name="Batra D."/>
            <person name="Pryor J."/>
            <person name="Bernardet J.-F."/>
            <person name="Hugo C."/>
            <person name="Kampfer P."/>
            <person name="Newman J."/>
            <person name="McQuiston J.R."/>
        </authorList>
    </citation>
    <scope>NUCLEOTIDE SEQUENCE [LARGE SCALE GENOMIC DNA]</scope>
    <source>
        <strain evidence="1 4">DSM 16927</strain>
    </source>
</reference>
<evidence type="ECO:0000313" key="2">
    <source>
        <dbReference type="EMBL" id="SIS42361.1"/>
    </source>
</evidence>
<name>A0A1N7IZF7_9FLAO</name>
<organism evidence="2 3">
    <name type="scientific">Chryseobacterium joostei</name>
    <dbReference type="NCBI Taxonomy" id="112234"/>
    <lineage>
        <taxon>Bacteria</taxon>
        <taxon>Pseudomonadati</taxon>
        <taxon>Bacteroidota</taxon>
        <taxon>Flavobacteriia</taxon>
        <taxon>Flavobacteriales</taxon>
        <taxon>Weeksellaceae</taxon>
        <taxon>Chryseobacterium group</taxon>
        <taxon>Chryseobacterium</taxon>
    </lineage>
</organism>
<sequence length="383" mass="46462">MKAILLFFIFSSSFFYSQIIKDTVLGKPKSVKEFVIFLNESGPFNFMKGDDEYGHATIMKPKNLRLSMKRSWFETDFCRYINNETYYDKNRNIIKETWYYKSGEIVEDYVYTYDDLNRLMLEKSKNKYSEKTSRYFYNGKNKNVKFKEHYSKWKDEPVKRYFNNIENIKPLFITKYDTLSNTDSIFAITNNIWKGVGDGSYTRSNDTIYHKKLNCVKFYDNKYRIVEEKFFNYEDDLKNKKIYLNGHLKYEYDSYGNIIKKTNVDDGKFYSYMMSDSGKIIKEEKKDSFGKTSYTVYNYTKDQKLERETSYYNDNVSLDIRFEYKDNYITKVFYLDKFGQQNKIEPTVITFKYVFDKKNNWTEIIKNVDGKDLYKWIRKIEYY</sequence>
<dbReference type="AlphaFoldDB" id="A0A1N7IZF7"/>
<dbReference type="Proteomes" id="UP000279541">
    <property type="component" value="Chromosome"/>
</dbReference>
<evidence type="ECO:0000313" key="1">
    <source>
        <dbReference type="EMBL" id="AZB01469.1"/>
    </source>
</evidence>
<evidence type="ECO:0000313" key="3">
    <source>
        <dbReference type="Proteomes" id="UP000186106"/>
    </source>
</evidence>
<evidence type="ECO:0000313" key="4">
    <source>
        <dbReference type="Proteomes" id="UP000279541"/>
    </source>
</evidence>
<dbReference type="EMBL" id="CP033926">
    <property type="protein sequence ID" value="AZB01469.1"/>
    <property type="molecule type" value="Genomic_DNA"/>
</dbReference>
<dbReference type="STRING" id="112234.SAMN05421768_10764"/>
<reference evidence="2 3" key="1">
    <citation type="submission" date="2017-01" db="EMBL/GenBank/DDBJ databases">
        <authorList>
            <person name="Mah S.A."/>
            <person name="Swanson W.J."/>
            <person name="Moy G.W."/>
            <person name="Vacquier V.D."/>
        </authorList>
    </citation>
    <scope>NUCLEOTIDE SEQUENCE [LARGE SCALE GENOMIC DNA]</scope>
    <source>
        <strain evidence="2 3">DSM 16927</strain>
    </source>
</reference>
<dbReference type="EMBL" id="FTNZ01000007">
    <property type="protein sequence ID" value="SIS42361.1"/>
    <property type="molecule type" value="Genomic_DNA"/>
</dbReference>
<protein>
    <recommendedName>
        <fullName evidence="5">YD repeat-containing protein</fullName>
    </recommendedName>
</protein>
<accession>A0A1N7IZF7</accession>
<dbReference type="KEGG" id="cjt:EG359_18470"/>
<dbReference type="Proteomes" id="UP000186106">
    <property type="component" value="Unassembled WGS sequence"/>
</dbReference>
<proteinExistence type="predicted"/>
<evidence type="ECO:0008006" key="5">
    <source>
        <dbReference type="Google" id="ProtNLM"/>
    </source>
</evidence>